<dbReference type="AlphaFoldDB" id="A0A0A9ALQ9"/>
<proteinExistence type="predicted"/>
<reference evidence="1" key="1">
    <citation type="submission" date="2014-09" db="EMBL/GenBank/DDBJ databases">
        <authorList>
            <person name="Magalhaes I.L.F."/>
            <person name="Oliveira U."/>
            <person name="Santos F.R."/>
            <person name="Vidigal T.H.D.A."/>
            <person name="Brescovit A.D."/>
            <person name="Santos A.J."/>
        </authorList>
    </citation>
    <scope>NUCLEOTIDE SEQUENCE</scope>
    <source>
        <tissue evidence="1">Shoot tissue taken approximately 20 cm above the soil surface</tissue>
    </source>
</reference>
<protein>
    <submittedName>
        <fullName evidence="1">Uncharacterized protein</fullName>
    </submittedName>
</protein>
<organism evidence="1">
    <name type="scientific">Arundo donax</name>
    <name type="common">Giant reed</name>
    <name type="synonym">Donax arundinaceus</name>
    <dbReference type="NCBI Taxonomy" id="35708"/>
    <lineage>
        <taxon>Eukaryota</taxon>
        <taxon>Viridiplantae</taxon>
        <taxon>Streptophyta</taxon>
        <taxon>Embryophyta</taxon>
        <taxon>Tracheophyta</taxon>
        <taxon>Spermatophyta</taxon>
        <taxon>Magnoliopsida</taxon>
        <taxon>Liliopsida</taxon>
        <taxon>Poales</taxon>
        <taxon>Poaceae</taxon>
        <taxon>PACMAD clade</taxon>
        <taxon>Arundinoideae</taxon>
        <taxon>Arundineae</taxon>
        <taxon>Arundo</taxon>
    </lineage>
</organism>
<accession>A0A0A9ALQ9</accession>
<evidence type="ECO:0000313" key="1">
    <source>
        <dbReference type="EMBL" id="JAD49890.1"/>
    </source>
</evidence>
<reference evidence="1" key="2">
    <citation type="journal article" date="2015" name="Data Brief">
        <title>Shoot transcriptome of the giant reed, Arundo donax.</title>
        <authorList>
            <person name="Barrero R.A."/>
            <person name="Guerrero F.D."/>
            <person name="Moolhuijzen P."/>
            <person name="Goolsby J.A."/>
            <person name="Tidwell J."/>
            <person name="Bellgard S.E."/>
            <person name="Bellgard M.I."/>
        </authorList>
    </citation>
    <scope>NUCLEOTIDE SEQUENCE</scope>
    <source>
        <tissue evidence="1">Shoot tissue taken approximately 20 cm above the soil surface</tissue>
    </source>
</reference>
<dbReference type="EMBL" id="GBRH01248005">
    <property type="protein sequence ID" value="JAD49890.1"/>
    <property type="molecule type" value="Transcribed_RNA"/>
</dbReference>
<name>A0A0A9ALQ9_ARUDO</name>
<sequence length="42" mass="5074">MYNLFTKQVHFVQKNYFFELTFSSTSMFYRAIIQIIIMESVG</sequence>